<name>A0ABN9UZ77_9DINO</name>
<dbReference type="InterPro" id="IPR012675">
    <property type="entry name" value="Beta-grasp_dom_sf"/>
</dbReference>
<dbReference type="SUPFAM" id="SSF52540">
    <property type="entry name" value="P-loop containing nucleoside triphosphate hydrolases"/>
    <property type="match status" value="1"/>
</dbReference>
<dbReference type="Pfam" id="PF01926">
    <property type="entry name" value="MMR_HSR1"/>
    <property type="match status" value="1"/>
</dbReference>
<dbReference type="PRINTS" id="PR00326">
    <property type="entry name" value="GTP1OBG"/>
</dbReference>
<sequence>RIHATQYRLGILIVIVLPRVLLLLFLIRLLCPWPFWLGVQRRGAGPSISVGLGISAKCQRMPPKKKVEEEAVGPWMLGRWSRSLKVGLVGMPNVGKSTLYNSLSKSHHSKTANVPFCTIDPSETRAYMEDDRFEWLVAKDKPASEVRAFVTVVDIAGLISGASKGEGLGNAFLSHIQAVDGIIHVLRAFEDDDIIHAEDTVDPVRDINTIMAELRIKDLSNMQSKKEMHKKAQSAAKAKSPAHAKKWAEELETMEKIMECLESGTDIKRNMSHWTTKDIEYLNEYMLLTAKPCMFAINMNKKDYCRKKNKFLKPIFEWVNENSPGSAMIPYCGAYEEELQDMETEAARAEQLKADETTSAMNKIITTAFHMVHLINFFTSGPDETRAWTIRKGFKAPQAAGCIHTDFEKKFIMAEVQAFTDLKELGSETAVKAAGKYRQEGKNYEVQDGDVIFYKIGK</sequence>
<evidence type="ECO:0000313" key="7">
    <source>
        <dbReference type="EMBL" id="CAK0865517.1"/>
    </source>
</evidence>
<dbReference type="InterPro" id="IPR013029">
    <property type="entry name" value="YchF_C"/>
</dbReference>
<protein>
    <recommendedName>
        <fullName evidence="9">Obg-like ATPase 1</fullName>
    </recommendedName>
</protein>
<dbReference type="Gene3D" id="1.10.150.300">
    <property type="entry name" value="TGS-like domain"/>
    <property type="match status" value="1"/>
</dbReference>
<dbReference type="NCBIfam" id="TIGR00092">
    <property type="entry name" value="redox-regulated ATPase YchF"/>
    <property type="match status" value="1"/>
</dbReference>
<dbReference type="Gene3D" id="3.10.20.30">
    <property type="match status" value="1"/>
</dbReference>
<dbReference type="SUPFAM" id="SSF81271">
    <property type="entry name" value="TGS-like"/>
    <property type="match status" value="1"/>
</dbReference>
<proteinExistence type="predicted"/>
<dbReference type="InterPro" id="IPR004396">
    <property type="entry name" value="ATPase_YchF/OLA1"/>
</dbReference>
<dbReference type="InterPro" id="IPR012676">
    <property type="entry name" value="TGS-like"/>
</dbReference>
<keyword evidence="3" id="KW-0175">Coiled coil</keyword>
<dbReference type="CDD" id="cd04867">
    <property type="entry name" value="TGS_YchF_OLA1"/>
    <property type="match status" value="1"/>
</dbReference>
<evidence type="ECO:0000256" key="4">
    <source>
        <dbReference type="SAM" id="Phobius"/>
    </source>
</evidence>
<dbReference type="EMBL" id="CAUYUJ010016458">
    <property type="protein sequence ID" value="CAK0865517.1"/>
    <property type="molecule type" value="Genomic_DNA"/>
</dbReference>
<feature type="non-terminal residue" evidence="7">
    <location>
        <position position="1"/>
    </location>
</feature>
<gene>
    <name evidence="7" type="ORF">PCOR1329_LOCUS53006</name>
</gene>
<keyword evidence="4" id="KW-1133">Transmembrane helix</keyword>
<dbReference type="Proteomes" id="UP001189429">
    <property type="component" value="Unassembled WGS sequence"/>
</dbReference>
<evidence type="ECO:0000256" key="1">
    <source>
        <dbReference type="ARBA" id="ARBA00022741"/>
    </source>
</evidence>
<keyword evidence="4" id="KW-0812">Transmembrane</keyword>
<dbReference type="PROSITE" id="PS51710">
    <property type="entry name" value="G_OBG"/>
    <property type="match status" value="1"/>
</dbReference>
<feature type="coiled-coil region" evidence="3">
    <location>
        <begin position="332"/>
        <end position="359"/>
    </location>
</feature>
<evidence type="ECO:0000313" key="8">
    <source>
        <dbReference type="Proteomes" id="UP001189429"/>
    </source>
</evidence>
<reference evidence="7" key="1">
    <citation type="submission" date="2023-10" db="EMBL/GenBank/DDBJ databases">
        <authorList>
            <person name="Chen Y."/>
            <person name="Shah S."/>
            <person name="Dougan E. K."/>
            <person name="Thang M."/>
            <person name="Chan C."/>
        </authorList>
    </citation>
    <scope>NUCLEOTIDE SEQUENCE [LARGE SCALE GENOMIC DNA]</scope>
</reference>
<accession>A0ABN9UZ77</accession>
<dbReference type="PANTHER" id="PTHR23305">
    <property type="entry name" value="OBG GTPASE FAMILY"/>
    <property type="match status" value="1"/>
</dbReference>
<evidence type="ECO:0000259" key="5">
    <source>
        <dbReference type="PROSITE" id="PS51710"/>
    </source>
</evidence>
<evidence type="ECO:0008006" key="9">
    <source>
        <dbReference type="Google" id="ProtNLM"/>
    </source>
</evidence>
<evidence type="ECO:0000256" key="2">
    <source>
        <dbReference type="ARBA" id="ARBA00022840"/>
    </source>
</evidence>
<dbReference type="InterPro" id="IPR041706">
    <property type="entry name" value="YchF_N"/>
</dbReference>
<evidence type="ECO:0000256" key="3">
    <source>
        <dbReference type="SAM" id="Coils"/>
    </source>
</evidence>
<dbReference type="CDD" id="cd01900">
    <property type="entry name" value="YchF"/>
    <property type="match status" value="1"/>
</dbReference>
<feature type="domain" description="OBG-type G" evidence="5">
    <location>
        <begin position="84"/>
        <end position="351"/>
    </location>
</feature>
<dbReference type="InterPro" id="IPR027417">
    <property type="entry name" value="P-loop_NTPase"/>
</dbReference>
<dbReference type="InterPro" id="IPR031167">
    <property type="entry name" value="G_OBG"/>
</dbReference>
<feature type="transmembrane region" description="Helical" evidence="4">
    <location>
        <begin position="7"/>
        <end position="30"/>
    </location>
</feature>
<keyword evidence="8" id="KW-1185">Reference proteome</keyword>
<evidence type="ECO:0000259" key="6">
    <source>
        <dbReference type="PROSITE" id="PS51880"/>
    </source>
</evidence>
<dbReference type="InterPro" id="IPR023192">
    <property type="entry name" value="TGS-like_dom_sf"/>
</dbReference>
<dbReference type="InterPro" id="IPR006073">
    <property type="entry name" value="GTP-bd"/>
</dbReference>
<dbReference type="PANTHER" id="PTHR23305:SF11">
    <property type="entry name" value="OBG-LIKE ATPASE 1"/>
    <property type="match status" value="1"/>
</dbReference>
<dbReference type="PROSITE" id="PS51880">
    <property type="entry name" value="TGS"/>
    <property type="match status" value="1"/>
</dbReference>
<keyword evidence="2" id="KW-0067">ATP-binding</keyword>
<organism evidence="7 8">
    <name type="scientific">Prorocentrum cordatum</name>
    <dbReference type="NCBI Taxonomy" id="2364126"/>
    <lineage>
        <taxon>Eukaryota</taxon>
        <taxon>Sar</taxon>
        <taxon>Alveolata</taxon>
        <taxon>Dinophyceae</taxon>
        <taxon>Prorocentrales</taxon>
        <taxon>Prorocentraceae</taxon>
        <taxon>Prorocentrum</taxon>
    </lineage>
</organism>
<keyword evidence="4" id="KW-0472">Membrane</keyword>
<dbReference type="Pfam" id="PF06071">
    <property type="entry name" value="YchF-GTPase_C"/>
    <property type="match status" value="1"/>
</dbReference>
<feature type="domain" description="TGS" evidence="6">
    <location>
        <begin position="373"/>
        <end position="456"/>
    </location>
</feature>
<keyword evidence="1" id="KW-0547">Nucleotide-binding</keyword>
<dbReference type="InterPro" id="IPR004095">
    <property type="entry name" value="TGS"/>
</dbReference>
<dbReference type="Gene3D" id="3.40.50.300">
    <property type="entry name" value="P-loop containing nucleotide triphosphate hydrolases"/>
    <property type="match status" value="1"/>
</dbReference>
<comment type="caution">
    <text evidence="7">The sequence shown here is derived from an EMBL/GenBank/DDBJ whole genome shotgun (WGS) entry which is preliminary data.</text>
</comment>